<dbReference type="InterPro" id="IPR013525">
    <property type="entry name" value="ABC2_TM"/>
</dbReference>
<dbReference type="InterPro" id="IPR050352">
    <property type="entry name" value="ABCG_transporters"/>
</dbReference>
<evidence type="ECO:0000256" key="4">
    <source>
        <dbReference type="ARBA" id="ARBA00022741"/>
    </source>
</evidence>
<evidence type="ECO:0000313" key="10">
    <source>
        <dbReference type="EMBL" id="KAH0458801.1"/>
    </source>
</evidence>
<dbReference type="Pfam" id="PF00005">
    <property type="entry name" value="ABC_tran"/>
    <property type="match status" value="1"/>
</dbReference>
<dbReference type="AlphaFoldDB" id="A0AAV7GQB2"/>
<evidence type="ECO:0000256" key="6">
    <source>
        <dbReference type="ARBA" id="ARBA00022989"/>
    </source>
</evidence>
<evidence type="ECO:0000256" key="8">
    <source>
        <dbReference type="SAM" id="Phobius"/>
    </source>
</evidence>
<dbReference type="PROSITE" id="PS50893">
    <property type="entry name" value="ABC_TRANSPORTER_2"/>
    <property type="match status" value="1"/>
</dbReference>
<dbReference type="GO" id="GO:0016020">
    <property type="term" value="C:membrane"/>
    <property type="evidence" value="ECO:0007669"/>
    <property type="project" value="UniProtKB-SubCell"/>
</dbReference>
<keyword evidence="2" id="KW-0813">Transport</keyword>
<feature type="transmembrane region" description="Helical" evidence="8">
    <location>
        <begin position="588"/>
        <end position="608"/>
    </location>
</feature>
<feature type="transmembrane region" description="Helical" evidence="8">
    <location>
        <begin position="384"/>
        <end position="403"/>
    </location>
</feature>
<evidence type="ECO:0000259" key="9">
    <source>
        <dbReference type="PROSITE" id="PS50893"/>
    </source>
</evidence>
<dbReference type="Proteomes" id="UP000775213">
    <property type="component" value="Unassembled WGS sequence"/>
</dbReference>
<gene>
    <name evidence="10" type="ORF">IEQ34_011615</name>
</gene>
<evidence type="ECO:0000256" key="3">
    <source>
        <dbReference type="ARBA" id="ARBA00022692"/>
    </source>
</evidence>
<protein>
    <recommendedName>
        <fullName evidence="9">ABC transporter domain-containing protein</fullName>
    </recommendedName>
</protein>
<name>A0AAV7GQB2_DENCH</name>
<feature type="transmembrane region" description="Helical" evidence="8">
    <location>
        <begin position="558"/>
        <end position="581"/>
    </location>
</feature>
<keyword evidence="4" id="KW-0547">Nucleotide-binding</keyword>
<feature type="transmembrane region" description="Helical" evidence="8">
    <location>
        <begin position="702"/>
        <end position="725"/>
    </location>
</feature>
<feature type="transmembrane region" description="Helical" evidence="8">
    <location>
        <begin position="523"/>
        <end position="546"/>
    </location>
</feature>
<keyword evidence="11" id="KW-1185">Reference proteome</keyword>
<dbReference type="InterPro" id="IPR017871">
    <property type="entry name" value="ABC_transporter-like_CS"/>
</dbReference>
<proteinExistence type="predicted"/>
<comment type="subcellular location">
    <subcellularLocation>
        <location evidence="1">Membrane</location>
        <topology evidence="1">Multi-pass membrane protein</topology>
    </subcellularLocation>
</comment>
<accession>A0AAV7GQB2</accession>
<evidence type="ECO:0000256" key="1">
    <source>
        <dbReference type="ARBA" id="ARBA00004141"/>
    </source>
</evidence>
<sequence>MPLLPASITVEVADHEFNHNIGLLRAGTNFKEPSFAEHEFNTELARPPPFILAFHNLTYTIKTPTSKTFPFLLRRIHLASSDGNSHPARRTLLDSISGEARDGEILAIIGASGSGKSTLIDALTDRISKPSLGKGGIFLNGEPLESKIQKTISAYVLQDDLLFPMLTVEETLTFAAEFRLPRWLSASKKRARVQALIDQLGLRAAASTIIGDEGHRGVSGGERRRVSIGTDIIHDPILLFLDEPTSGLDSTSAFRVMKVLQRIASTGSVVVTSIHQPSARIMGLLDRLLILSQGRTVFFGSPNRLADFFADFGRPISQGENKAEFALDVVRELEEGPGGADKLVQFFRLRAQGSIAGLSEATGRVSSTSTLEAAITASISRGKLFAAAMLDGMFIITLYNHLLHSIQTTASPSSATAKLTQFTNPFYVELSILTRRSFTNTWRTPEIFFMRLGTILVTGGIFATFFFRLDLSPRGVQERFGFFALAMSTIYYTCTDSLPVFLQELYIFFRETAYNSYRRSSYVLSNSLVALPSFFILSLAFASATFSGVGLANGSSGFLFYFLIILASFWAGSGFVSFLSAVVSQLMLGYFAVVAMLGYFLLFSGFFINRNRIPDYWIWFHYLSLVKYSYEGVLQNEFGKGGKCFVRGVQIFDTTPLGQMTEKVKERVLMAAGRALGQNISPETCLMTGMDVLEQNGVTQLGKWWCLAVIVAWGFLFRVLFYLALMLRGRNKRT</sequence>
<dbReference type="PANTHER" id="PTHR48041:SF55">
    <property type="entry name" value="OS01G0836600 PROTEIN"/>
    <property type="match status" value="1"/>
</dbReference>
<keyword evidence="5" id="KW-0067">ATP-binding</keyword>
<feature type="transmembrane region" description="Helical" evidence="8">
    <location>
        <begin position="448"/>
        <end position="468"/>
    </location>
</feature>
<dbReference type="GO" id="GO:0016887">
    <property type="term" value="F:ATP hydrolysis activity"/>
    <property type="evidence" value="ECO:0007669"/>
    <property type="project" value="InterPro"/>
</dbReference>
<dbReference type="Gene3D" id="3.40.50.300">
    <property type="entry name" value="P-loop containing nucleotide triphosphate hydrolases"/>
    <property type="match status" value="1"/>
</dbReference>
<dbReference type="GO" id="GO:0140359">
    <property type="term" value="F:ABC-type transporter activity"/>
    <property type="evidence" value="ECO:0007669"/>
    <property type="project" value="InterPro"/>
</dbReference>
<evidence type="ECO:0000313" key="11">
    <source>
        <dbReference type="Proteomes" id="UP000775213"/>
    </source>
</evidence>
<reference evidence="10 11" key="1">
    <citation type="journal article" date="2021" name="Hortic Res">
        <title>Chromosome-scale assembly of the Dendrobium chrysotoxum genome enhances the understanding of orchid evolution.</title>
        <authorList>
            <person name="Zhang Y."/>
            <person name="Zhang G.Q."/>
            <person name="Zhang D."/>
            <person name="Liu X.D."/>
            <person name="Xu X.Y."/>
            <person name="Sun W.H."/>
            <person name="Yu X."/>
            <person name="Zhu X."/>
            <person name="Wang Z.W."/>
            <person name="Zhao X."/>
            <person name="Zhong W.Y."/>
            <person name="Chen H."/>
            <person name="Yin W.L."/>
            <person name="Huang T."/>
            <person name="Niu S.C."/>
            <person name="Liu Z.J."/>
        </authorList>
    </citation>
    <scope>NUCLEOTIDE SEQUENCE [LARGE SCALE GENOMIC DNA]</scope>
    <source>
        <strain evidence="10">Lindl</strain>
    </source>
</reference>
<dbReference type="SMART" id="SM00382">
    <property type="entry name" value="AAA"/>
    <property type="match status" value="1"/>
</dbReference>
<feature type="domain" description="ABC transporter" evidence="9">
    <location>
        <begin position="73"/>
        <end position="318"/>
    </location>
</feature>
<dbReference type="InterPro" id="IPR027417">
    <property type="entry name" value="P-loop_NTPase"/>
</dbReference>
<dbReference type="SUPFAM" id="SSF52540">
    <property type="entry name" value="P-loop containing nucleoside triphosphate hydrolases"/>
    <property type="match status" value="1"/>
</dbReference>
<dbReference type="PANTHER" id="PTHR48041">
    <property type="entry name" value="ABC TRANSPORTER G FAMILY MEMBER 28"/>
    <property type="match status" value="1"/>
</dbReference>
<dbReference type="EMBL" id="JAGFBR010000011">
    <property type="protein sequence ID" value="KAH0458801.1"/>
    <property type="molecule type" value="Genomic_DNA"/>
</dbReference>
<dbReference type="Pfam" id="PF01061">
    <property type="entry name" value="ABC2_membrane"/>
    <property type="match status" value="1"/>
</dbReference>
<dbReference type="InterPro" id="IPR003593">
    <property type="entry name" value="AAA+_ATPase"/>
</dbReference>
<organism evidence="10 11">
    <name type="scientific">Dendrobium chrysotoxum</name>
    <name type="common">Orchid</name>
    <dbReference type="NCBI Taxonomy" id="161865"/>
    <lineage>
        <taxon>Eukaryota</taxon>
        <taxon>Viridiplantae</taxon>
        <taxon>Streptophyta</taxon>
        <taxon>Embryophyta</taxon>
        <taxon>Tracheophyta</taxon>
        <taxon>Spermatophyta</taxon>
        <taxon>Magnoliopsida</taxon>
        <taxon>Liliopsida</taxon>
        <taxon>Asparagales</taxon>
        <taxon>Orchidaceae</taxon>
        <taxon>Epidendroideae</taxon>
        <taxon>Malaxideae</taxon>
        <taxon>Dendrobiinae</taxon>
        <taxon>Dendrobium</taxon>
    </lineage>
</organism>
<evidence type="ECO:0000256" key="5">
    <source>
        <dbReference type="ARBA" id="ARBA00022840"/>
    </source>
</evidence>
<dbReference type="InterPro" id="IPR003439">
    <property type="entry name" value="ABC_transporter-like_ATP-bd"/>
</dbReference>
<evidence type="ECO:0000256" key="2">
    <source>
        <dbReference type="ARBA" id="ARBA00022448"/>
    </source>
</evidence>
<keyword evidence="7 8" id="KW-0472">Membrane</keyword>
<feature type="transmembrane region" description="Helical" evidence="8">
    <location>
        <begin position="480"/>
        <end position="502"/>
    </location>
</feature>
<comment type="caution">
    <text evidence="10">The sequence shown here is derived from an EMBL/GenBank/DDBJ whole genome shotgun (WGS) entry which is preliminary data.</text>
</comment>
<evidence type="ECO:0000256" key="7">
    <source>
        <dbReference type="ARBA" id="ARBA00023136"/>
    </source>
</evidence>
<dbReference type="GO" id="GO:0005524">
    <property type="term" value="F:ATP binding"/>
    <property type="evidence" value="ECO:0007669"/>
    <property type="project" value="UniProtKB-KW"/>
</dbReference>
<keyword evidence="6 8" id="KW-1133">Transmembrane helix</keyword>
<dbReference type="PROSITE" id="PS00211">
    <property type="entry name" value="ABC_TRANSPORTER_1"/>
    <property type="match status" value="1"/>
</dbReference>
<keyword evidence="3 8" id="KW-0812">Transmembrane</keyword>